<feature type="region of interest" description="Disordered" evidence="4">
    <location>
        <begin position="223"/>
        <end position="256"/>
    </location>
</feature>
<dbReference type="InterPro" id="IPR013103">
    <property type="entry name" value="RVT_2"/>
</dbReference>
<dbReference type="Pfam" id="PF07727">
    <property type="entry name" value="RVT_2"/>
    <property type="match status" value="1"/>
</dbReference>
<comment type="caution">
    <text evidence="6">The sequence shown here is derived from an EMBL/GenBank/DDBJ whole genome shotgun (WGS) entry which is preliminary data.</text>
</comment>
<keyword evidence="2" id="KW-0479">Metal-binding</keyword>
<dbReference type="Pfam" id="PF25597">
    <property type="entry name" value="SH3_retrovirus"/>
    <property type="match status" value="1"/>
</dbReference>
<evidence type="ECO:0000256" key="2">
    <source>
        <dbReference type="ARBA" id="ARBA00022723"/>
    </source>
</evidence>
<keyword evidence="3" id="KW-0378">Hydrolase</keyword>
<evidence type="ECO:0000313" key="6">
    <source>
        <dbReference type="EMBL" id="CAH0485388.1"/>
    </source>
</evidence>
<dbReference type="InterPro" id="IPR001584">
    <property type="entry name" value="Integrase_cat-core"/>
</dbReference>
<feature type="compositionally biased region" description="Basic and acidic residues" evidence="4">
    <location>
        <begin position="979"/>
        <end position="988"/>
    </location>
</feature>
<feature type="compositionally biased region" description="Acidic residues" evidence="4">
    <location>
        <begin position="947"/>
        <end position="978"/>
    </location>
</feature>
<evidence type="ECO:0000313" key="7">
    <source>
        <dbReference type="Proteomes" id="UP001157938"/>
    </source>
</evidence>
<dbReference type="InterPro" id="IPR012337">
    <property type="entry name" value="RNaseH-like_sf"/>
</dbReference>
<evidence type="ECO:0000256" key="4">
    <source>
        <dbReference type="SAM" id="MobiDB-lite"/>
    </source>
</evidence>
<dbReference type="Pfam" id="PF14223">
    <property type="entry name" value="Retrotran_gag_2"/>
    <property type="match status" value="1"/>
</dbReference>
<feature type="compositionally biased region" description="Basic and acidic residues" evidence="4">
    <location>
        <begin position="296"/>
        <end position="309"/>
    </location>
</feature>
<accession>A0ABN8BU87</accession>
<organism evidence="6 7">
    <name type="scientific">Peronospora farinosa</name>
    <dbReference type="NCBI Taxonomy" id="134698"/>
    <lineage>
        <taxon>Eukaryota</taxon>
        <taxon>Sar</taxon>
        <taxon>Stramenopiles</taxon>
        <taxon>Oomycota</taxon>
        <taxon>Peronosporomycetes</taxon>
        <taxon>Peronosporales</taxon>
        <taxon>Peronosporaceae</taxon>
        <taxon>Peronospora</taxon>
    </lineage>
</organism>
<dbReference type="InterPro" id="IPR057670">
    <property type="entry name" value="SH3_retrovirus"/>
</dbReference>
<feature type="compositionally biased region" description="Basic and acidic residues" evidence="4">
    <location>
        <begin position="245"/>
        <end position="256"/>
    </location>
</feature>
<dbReference type="Pfam" id="PF22936">
    <property type="entry name" value="Pol_BBD"/>
    <property type="match status" value="1"/>
</dbReference>
<evidence type="ECO:0000256" key="1">
    <source>
        <dbReference type="ARBA" id="ARBA00022670"/>
    </source>
</evidence>
<dbReference type="EMBL" id="CAKLBC010000226">
    <property type="protein sequence ID" value="CAH0485388.1"/>
    <property type="molecule type" value="Genomic_DNA"/>
</dbReference>
<dbReference type="InterPro" id="IPR054722">
    <property type="entry name" value="PolX-like_BBD"/>
</dbReference>
<sequence length="1479" mass="169048">MSLSSDSDSDTGKRKGFKIGSSGTPVRWNGDDWTFYKHAMINAFEESLLDQIAIGKETLDDTWNAEQKGEFKKKQAKIKILIQGSLSMKLAKQVMMKGTGTEMWSELVSIYEGKPNPAMTAQKVYRLQGELHRTHMRGKGNVRSHLHKLFDIKNQLANLGSPVNDLQMVNRMLRSLPALTCYDELRRKVLFSSNMTKYTPDLLREMIITAESRSEDWEGNIFGYKERKRTQGKHGGSKQGRGPHKPLDKKPATKTRSDGCYNCGGDHFKRDCPDLDGKKNARTNYACSGGTPLEQGVKENRDDESEDAQKREVVIGEVVKLVDKDYEPCRWYFDTGSNAHITACKEYFTTLQSMEDSEWNPTISGFADGVDAKAEGFGTILLEAMVDEQMVMLMIEDVLYVPSAGCNLFSPGLSLDQGFKMTWENDARLFGMMKDGAEVIRTSYENHLWTFLTHNISSCVNIKGRIKDKKTVFANFAVTDGVADIDVWHERLGHVCPEYIRLMVDCGLAKGIMLQRRGKVDCADCHFGKQRRKTYRKTLDRNITRVNDVIFADLLIPGVSNGSPYSAVLVVMDGFSRYVKTYLLKSKTEGEVNQHIKNYIKWAERQHANRVDRIISRELTEGNADQQCLVRQVLTDKGQEFCNGTMETWYTEHGIVHTKVGPKASQLNLVERTHQTLIGMVKTMMHQSGFPKSFWVHALENAVYVKIRVYCKGAGCTPYETVFGSKPDIHHVRSFGSLTYCHVPVSKKRKLNMNCRMGFLLGYREDVVGCHVYFPTEHKKGFVSDVKINELVKYKDRYESSYPTKVKKWLHTLNESLEEGELVAYADDDQDSASQRAEYDIESEQRVCSNVEMVSAKSSLDEADRNVWNDMVSYSEAVNDSEVNERYDEKLTSIDRRTWDDILQNSRLPDYESSSEVQEGETAISDVDQEKEFSVQVAESLSTENEHDSEDDEGSSCGEDDVAYSDIDNAESDEYAEDEVAKSSIAEHDGDENDGVAIARADTNEFDSDEGDLDDILDRHIIEYDIGDSKLDYDCDVADIESVGHVTDLVSVDDAGYDSGTDANKWDYLFDPNDEREAYDDQVTERQLTIPSNQLIGHIHPRDEEIRRTRDKKRTKLQAKRLMVAAARRSKLLNSGEQQQPERFEDYKVYSAFKTLHEDSRGRRGLRATDVKIPKNYRQAMRSKHAKLWREAMDMEIDALRAKEVLRQISRSEMPTDHRTINTMWVFAVKTDHLGYVVRFKARVVARGDKQRPGIDFKDTFSPVARMATFRMFIAVCIIRDMVIYQGDINTAYLNATLGIKQYLEEVEGYPCEDKGMIYVIDKALYGLRQPGREWNTEVNSWFIDYGFKQCETEPCLYFYDRDGIFAIVLLYVDDILCATKNAEFKQEMFERLDKNYGLKDQGLLNTYLGVQVEQTSDAIKIHQKKYCEEIIERFDFSKTHSSRIPMETNMRLTVEDTNTDRRKEVPANGKLFPLGKRP</sequence>
<proteinExistence type="predicted"/>
<feature type="compositionally biased region" description="Basic residues" evidence="4">
    <location>
        <begin position="226"/>
        <end position="244"/>
    </location>
</feature>
<keyword evidence="1" id="KW-0645">Protease</keyword>
<evidence type="ECO:0000256" key="3">
    <source>
        <dbReference type="ARBA" id="ARBA00022801"/>
    </source>
</evidence>
<dbReference type="Proteomes" id="UP001157938">
    <property type="component" value="Unassembled WGS sequence"/>
</dbReference>
<evidence type="ECO:0000259" key="5">
    <source>
        <dbReference type="PROSITE" id="PS50994"/>
    </source>
</evidence>
<feature type="domain" description="Integrase catalytic" evidence="5">
    <location>
        <begin position="541"/>
        <end position="726"/>
    </location>
</feature>
<keyword evidence="7" id="KW-1185">Reference proteome</keyword>
<dbReference type="InterPro" id="IPR025724">
    <property type="entry name" value="GAG-pre-integrase_dom"/>
</dbReference>
<feature type="region of interest" description="Disordered" evidence="4">
    <location>
        <begin position="909"/>
        <end position="993"/>
    </location>
</feature>
<reference evidence="6 7" key="1">
    <citation type="submission" date="2021-11" db="EMBL/GenBank/DDBJ databases">
        <authorList>
            <person name="Islam A."/>
            <person name="Islam S."/>
            <person name="Flora M.S."/>
            <person name="Rahman M."/>
            <person name="Ziaur R.M."/>
            <person name="Epstein J.H."/>
            <person name="Hassan M."/>
            <person name="Klassen M."/>
            <person name="Woodard K."/>
            <person name="Webb A."/>
            <person name="Webby R.J."/>
            <person name="El Zowalaty M.E."/>
        </authorList>
    </citation>
    <scope>NUCLEOTIDE SEQUENCE [LARGE SCALE GENOMIC DNA]</scope>
    <source>
        <strain evidence="6">Pf1</strain>
    </source>
</reference>
<protein>
    <recommendedName>
        <fullName evidence="5">Integrase catalytic domain-containing protein</fullName>
    </recommendedName>
</protein>
<dbReference type="PANTHER" id="PTHR42648:SF28">
    <property type="entry name" value="TRANSPOSON-ENCODED PROTEIN WITH RIBONUCLEASE H-LIKE AND RETROVIRUS ZINC FINGER-LIKE DOMAINS"/>
    <property type="match status" value="1"/>
</dbReference>
<dbReference type="InterPro" id="IPR039537">
    <property type="entry name" value="Retrotran_Ty1/copia-like"/>
</dbReference>
<dbReference type="SUPFAM" id="SSF53098">
    <property type="entry name" value="Ribonuclease H-like"/>
    <property type="match status" value="1"/>
</dbReference>
<feature type="region of interest" description="Disordered" evidence="4">
    <location>
        <begin position="287"/>
        <end position="309"/>
    </location>
</feature>
<dbReference type="InterPro" id="IPR036397">
    <property type="entry name" value="RNaseH_sf"/>
</dbReference>
<name>A0ABN8BU87_9STRA</name>
<feature type="region of interest" description="Disordered" evidence="4">
    <location>
        <begin position="1"/>
        <end position="21"/>
    </location>
</feature>
<dbReference type="PROSITE" id="PS50994">
    <property type="entry name" value="INTEGRASE"/>
    <property type="match status" value="1"/>
</dbReference>
<dbReference type="PANTHER" id="PTHR42648">
    <property type="entry name" value="TRANSPOSASE, PUTATIVE-RELATED"/>
    <property type="match status" value="1"/>
</dbReference>
<dbReference type="Gene3D" id="3.30.420.10">
    <property type="entry name" value="Ribonuclease H-like superfamily/Ribonuclease H"/>
    <property type="match status" value="1"/>
</dbReference>
<dbReference type="Pfam" id="PF13976">
    <property type="entry name" value="gag_pre-integrs"/>
    <property type="match status" value="1"/>
</dbReference>
<gene>
    <name evidence="6" type="ORF">PFR001_LOCUS1087</name>
</gene>